<dbReference type="Proteomes" id="UP001065265">
    <property type="component" value="Chromosome"/>
</dbReference>
<gene>
    <name evidence="1" type="ORF">L1F33_07710</name>
</gene>
<dbReference type="RefSeq" id="WP_265557365.1">
    <property type="nucleotide sequence ID" value="NZ_CP092471.1"/>
</dbReference>
<sequence length="229" mass="24613">MRQILVIPATLALVSCAAIQPARMRLPDNLAAITTTVLRGLTGWNTGRFEAGDYLGTFRRSESTEILADSFTRRAARAGFTVSGPGLESAIEGRCRMEERSLDAEVEITIEPMAYSCDFASEGQAIPARLELREVVDGGTAAYRHERRGEFQLDGERIEIASVHDVEGIANGTITPIGYVFEKNGRPIGALDLSSGPELKLPADIEEDLASALTVAALALAVLPDPAER</sequence>
<name>A0ABY5SYE7_9SPHN</name>
<evidence type="ECO:0000313" key="2">
    <source>
        <dbReference type="Proteomes" id="UP001065265"/>
    </source>
</evidence>
<dbReference type="EMBL" id="CP092471">
    <property type="protein sequence ID" value="UVI38163.1"/>
    <property type="molecule type" value="Genomic_DNA"/>
</dbReference>
<protein>
    <submittedName>
        <fullName evidence="1">Uncharacterized protein</fullName>
    </submittedName>
</protein>
<proteinExistence type="predicted"/>
<accession>A0ABY5SYE7</accession>
<reference evidence="1" key="1">
    <citation type="submission" date="2022-02" db="EMBL/GenBank/DDBJ databases">
        <title>Qipengyuania spongiae sp. nov., isolated from marine sponge.</title>
        <authorList>
            <person name="Li Z."/>
            <person name="Zhang M."/>
        </authorList>
    </citation>
    <scope>NUCLEOTIDE SEQUENCE</scope>
    <source>
        <strain evidence="1">PHS-Z21</strain>
    </source>
</reference>
<dbReference type="PROSITE" id="PS51257">
    <property type="entry name" value="PROKAR_LIPOPROTEIN"/>
    <property type="match status" value="1"/>
</dbReference>
<organism evidence="1 2">
    <name type="scientific">Qipengyuania spongiae</name>
    <dbReference type="NCBI Taxonomy" id="2909673"/>
    <lineage>
        <taxon>Bacteria</taxon>
        <taxon>Pseudomonadati</taxon>
        <taxon>Pseudomonadota</taxon>
        <taxon>Alphaproteobacteria</taxon>
        <taxon>Sphingomonadales</taxon>
        <taxon>Erythrobacteraceae</taxon>
        <taxon>Qipengyuania</taxon>
    </lineage>
</organism>
<keyword evidence="2" id="KW-1185">Reference proteome</keyword>
<evidence type="ECO:0000313" key="1">
    <source>
        <dbReference type="EMBL" id="UVI38163.1"/>
    </source>
</evidence>